<comment type="function">
    <text evidence="3">Required for a late step of 50S ribosomal subunit assembly. Has GTPase activity.</text>
</comment>
<dbReference type="InterPro" id="IPR006073">
    <property type="entry name" value="GTP-bd"/>
</dbReference>
<feature type="domain" description="G" evidence="5">
    <location>
        <begin position="138"/>
        <end position="191"/>
    </location>
</feature>
<evidence type="ECO:0000259" key="5">
    <source>
        <dbReference type="Pfam" id="PF01926"/>
    </source>
</evidence>
<dbReference type="PANTHER" id="PTHR45782">
    <property type="entry name" value="MITOCHONDRIAL RIBOSOME-ASSOCIATED GTPASE 1"/>
    <property type="match status" value="1"/>
</dbReference>
<feature type="compositionally biased region" description="Pro residues" evidence="4">
    <location>
        <begin position="305"/>
        <end position="322"/>
    </location>
</feature>
<keyword evidence="2 3" id="KW-0342">GTP-binding</keyword>
<evidence type="ECO:0000256" key="1">
    <source>
        <dbReference type="ARBA" id="ARBA00022741"/>
    </source>
</evidence>
<dbReference type="EMBL" id="PVWP01000001">
    <property type="protein sequence ID" value="PSB39213.1"/>
    <property type="molecule type" value="Genomic_DNA"/>
</dbReference>
<reference evidence="6 7" key="1">
    <citation type="submission" date="2018-02" db="EMBL/GenBank/DDBJ databases">
        <authorList>
            <person name="Moore K."/>
            <person name="Momper L."/>
        </authorList>
    </citation>
    <scope>NUCLEOTIDE SEQUENCE [LARGE SCALE GENOMIC DNA]</scope>
    <source>
        <strain evidence="6 7">CCALA 015</strain>
    </source>
</reference>
<dbReference type="RefSeq" id="WP_106219410.1">
    <property type="nucleotide sequence ID" value="NZ_PVWP01000001.1"/>
</dbReference>
<dbReference type="NCBIfam" id="TIGR03596">
    <property type="entry name" value="GTPase_YlqF"/>
    <property type="match status" value="1"/>
</dbReference>
<proteinExistence type="inferred from homology"/>
<dbReference type="InterPro" id="IPR016478">
    <property type="entry name" value="GTPase_MTG1"/>
</dbReference>
<gene>
    <name evidence="6" type="ORF">C7B81_00750</name>
</gene>
<evidence type="ECO:0000313" key="7">
    <source>
        <dbReference type="Proteomes" id="UP000238218"/>
    </source>
</evidence>
<dbReference type="InterPro" id="IPR027417">
    <property type="entry name" value="P-loop_NTPase"/>
</dbReference>
<dbReference type="Pfam" id="PF01926">
    <property type="entry name" value="MMR_HSR1"/>
    <property type="match status" value="1"/>
</dbReference>
<dbReference type="SUPFAM" id="SSF52540">
    <property type="entry name" value="P-loop containing nucleoside triphosphate hydrolases"/>
    <property type="match status" value="1"/>
</dbReference>
<evidence type="ECO:0000313" key="6">
    <source>
        <dbReference type="EMBL" id="PSB39213.1"/>
    </source>
</evidence>
<dbReference type="CDD" id="cd01856">
    <property type="entry name" value="YlqF"/>
    <property type="match status" value="1"/>
</dbReference>
<evidence type="ECO:0000256" key="4">
    <source>
        <dbReference type="SAM" id="MobiDB-lite"/>
    </source>
</evidence>
<dbReference type="Gene3D" id="3.40.50.300">
    <property type="entry name" value="P-loop containing nucleotide triphosphate hydrolases"/>
    <property type="match status" value="1"/>
</dbReference>
<keyword evidence="1 3" id="KW-0547">Nucleotide-binding</keyword>
<evidence type="ECO:0000256" key="3">
    <source>
        <dbReference type="PIRNR" id="PIRNR006230"/>
    </source>
</evidence>
<dbReference type="InterPro" id="IPR023179">
    <property type="entry name" value="GTP-bd_ortho_bundle_sf"/>
</dbReference>
<evidence type="ECO:0000256" key="2">
    <source>
        <dbReference type="ARBA" id="ARBA00023134"/>
    </source>
</evidence>
<keyword evidence="7" id="KW-1185">Reference proteome</keyword>
<accession>A0ABX5FCT1</accession>
<feature type="region of interest" description="Disordered" evidence="4">
    <location>
        <begin position="300"/>
        <end position="322"/>
    </location>
</feature>
<dbReference type="Proteomes" id="UP000238218">
    <property type="component" value="Unassembled WGS sequence"/>
</dbReference>
<organism evidence="6 7">
    <name type="scientific">Aphanothece cf. minutissima CCALA 015</name>
    <dbReference type="NCBI Taxonomy" id="2107695"/>
    <lineage>
        <taxon>Bacteria</taxon>
        <taxon>Bacillati</taxon>
        <taxon>Cyanobacteriota</taxon>
        <taxon>Cyanophyceae</taxon>
        <taxon>Oscillatoriophycideae</taxon>
        <taxon>Chroococcales</taxon>
        <taxon>Aphanothecaceae</taxon>
        <taxon>Aphanothece</taxon>
    </lineage>
</organism>
<comment type="subcellular location">
    <subcellularLocation>
        <location evidence="3">Cytoplasm</location>
    </subcellularLocation>
</comment>
<keyword evidence="3" id="KW-0963">Cytoplasm</keyword>
<sequence>MPDVGDTVRLSTAAPPIQWYPGHIAKAEKALSANLEKVDLVIEVRDARIPLATGHPRLQRWIRGKQHLLVINRRDMVSPAARLAWDGWFRQRGEVPWWCDAKVGTGVKQLQSAAIRAGEALNARRAGRGMKPRPVRALMLGFPNVGKSALINRLMRQKVVESARRAGVTRSLRWVRLGQDLDLLDAPGVLPPRLDDQLAGLRLALCDDIGQASYDGEAVAQAFLRLLAKLEPVAAAGVAPGLLERRYGVAVPPLPGADPERPIPDAEAWLAAAAARHTSGDTPRMAQRLLDDFRRSLLGPIALELPPPGPPPERPAQEPPSS</sequence>
<name>A0ABX5FCT1_9CHRO</name>
<comment type="similarity">
    <text evidence="3">Belongs to the TRAFAC class YlqF/YawG GTPase family. MTG1 subfamily.</text>
</comment>
<dbReference type="PANTHER" id="PTHR45782:SF5">
    <property type="entry name" value="DAR GTPASE 3, CHLOROPLASTIC"/>
    <property type="match status" value="1"/>
</dbReference>
<reference evidence="6 7" key="2">
    <citation type="submission" date="2018-03" db="EMBL/GenBank/DDBJ databases">
        <title>The ancient ancestry and fast evolution of plastids.</title>
        <authorList>
            <person name="Moore K.R."/>
            <person name="Magnabosco C."/>
            <person name="Momper L."/>
            <person name="Gold D.A."/>
            <person name="Bosak T."/>
            <person name="Fournier G.P."/>
        </authorList>
    </citation>
    <scope>NUCLEOTIDE SEQUENCE [LARGE SCALE GENOMIC DNA]</scope>
    <source>
        <strain evidence="6 7">CCALA 015</strain>
    </source>
</reference>
<dbReference type="Gene3D" id="1.10.1580.10">
    <property type="match status" value="1"/>
</dbReference>
<comment type="caution">
    <text evidence="6">The sequence shown here is derived from an EMBL/GenBank/DDBJ whole genome shotgun (WGS) entry which is preliminary data.</text>
</comment>
<dbReference type="InterPro" id="IPR019991">
    <property type="entry name" value="GTP-bd_ribosome_bgen"/>
</dbReference>
<protein>
    <recommendedName>
        <fullName evidence="3">Ribosome biogenesis GTPase A</fullName>
    </recommendedName>
</protein>
<dbReference type="PIRSF" id="PIRSF006230">
    <property type="entry name" value="MG442"/>
    <property type="match status" value="1"/>
</dbReference>